<feature type="region of interest" description="Disordered" evidence="1">
    <location>
        <begin position="138"/>
        <end position="171"/>
    </location>
</feature>
<gene>
    <name evidence="4" type="primary">Nfu_g_1_012855</name>
</gene>
<accession>A0A1A7XQJ8</accession>
<evidence type="ECO:0000256" key="1">
    <source>
        <dbReference type="SAM" id="MobiDB-lite"/>
    </source>
</evidence>
<feature type="compositionally biased region" description="Low complexity" evidence="1">
    <location>
        <begin position="142"/>
        <end position="159"/>
    </location>
</feature>
<evidence type="ECO:0000259" key="3">
    <source>
        <dbReference type="PROSITE" id="PS50835"/>
    </source>
</evidence>
<evidence type="ECO:0000313" key="4">
    <source>
        <dbReference type="EMBL" id="SBP20351.1"/>
    </source>
</evidence>
<organism evidence="4">
    <name type="scientific">Iconisemion striatum</name>
    <dbReference type="NCBI Taxonomy" id="60296"/>
    <lineage>
        <taxon>Eukaryota</taxon>
        <taxon>Metazoa</taxon>
        <taxon>Chordata</taxon>
        <taxon>Craniata</taxon>
        <taxon>Vertebrata</taxon>
        <taxon>Euteleostomi</taxon>
        <taxon>Actinopterygii</taxon>
        <taxon>Neopterygii</taxon>
        <taxon>Teleostei</taxon>
        <taxon>Neoteleostei</taxon>
        <taxon>Acanthomorphata</taxon>
        <taxon>Ovalentaria</taxon>
        <taxon>Atherinomorphae</taxon>
        <taxon>Cyprinodontiformes</taxon>
        <taxon>Nothobranchiidae</taxon>
        <taxon>Iconisemion</taxon>
    </lineage>
</organism>
<reference evidence="4" key="2">
    <citation type="submission" date="2016-06" db="EMBL/GenBank/DDBJ databases">
        <title>The genome of a short-lived fish provides insights into sex chromosome evolution and the genetic control of aging.</title>
        <authorList>
            <person name="Reichwald K."/>
            <person name="Felder M."/>
            <person name="Petzold A."/>
            <person name="Koch P."/>
            <person name="Groth M."/>
            <person name="Platzer M."/>
        </authorList>
    </citation>
    <scope>NUCLEOTIDE SEQUENCE</scope>
    <source>
        <tissue evidence="4">Brain</tissue>
    </source>
</reference>
<dbReference type="EMBL" id="HADW01018951">
    <property type="protein sequence ID" value="SBP20351.1"/>
    <property type="molecule type" value="Transcribed_RNA"/>
</dbReference>
<protein>
    <recommendedName>
        <fullName evidence="3">Ig-like domain-containing protein</fullName>
    </recommendedName>
</protein>
<feature type="compositionally biased region" description="Polar residues" evidence="1">
    <location>
        <begin position="160"/>
        <end position="171"/>
    </location>
</feature>
<dbReference type="InterPro" id="IPR007110">
    <property type="entry name" value="Ig-like_dom"/>
</dbReference>
<keyword evidence="2" id="KW-0472">Membrane</keyword>
<dbReference type="InterPro" id="IPR013783">
    <property type="entry name" value="Ig-like_fold"/>
</dbReference>
<feature type="domain" description="Ig-like" evidence="3">
    <location>
        <begin position="45"/>
        <end position="142"/>
    </location>
</feature>
<reference evidence="4" key="1">
    <citation type="submission" date="2016-05" db="EMBL/GenBank/DDBJ databases">
        <authorList>
            <person name="Lavstsen T."/>
            <person name="Jespersen J.S."/>
        </authorList>
    </citation>
    <scope>NUCLEOTIDE SEQUENCE</scope>
    <source>
        <tissue evidence="4">Brain</tissue>
    </source>
</reference>
<dbReference type="AlphaFoldDB" id="A0A1A7XQJ8"/>
<dbReference type="Gene3D" id="2.60.40.10">
    <property type="entry name" value="Immunoglobulins"/>
    <property type="match status" value="1"/>
</dbReference>
<keyword evidence="2" id="KW-1133">Transmembrane helix</keyword>
<feature type="non-terminal residue" evidence="4">
    <location>
        <position position="1"/>
    </location>
</feature>
<dbReference type="PROSITE" id="PS50835">
    <property type="entry name" value="IG_LIKE"/>
    <property type="match status" value="1"/>
</dbReference>
<sequence>RKSGIRKKEKQQQTSFCTRLSHCGGEVIFGSGTRLYVSDQQVVKPVVTVCPVRTRTHQEEKTSLMCLASNMVPPVVRFSWKRQKKDGPLEDLSPDGEQLELKGSDRSVIIRQVDEESFYTYKFICYVRHEEVTLQNETRELSIPTTSPPDSSATPTTRSFSQFGPSSTSFPPQLPVKQPLSFQSQLRVKLLLLLYSELIVKSLLFCCGLSLMRIFRNKGASTT</sequence>
<keyword evidence="2" id="KW-0812">Transmembrane</keyword>
<feature type="transmembrane region" description="Helical" evidence="2">
    <location>
        <begin position="190"/>
        <end position="215"/>
    </location>
</feature>
<name>A0A1A7XQJ8_9TELE</name>
<evidence type="ECO:0000256" key="2">
    <source>
        <dbReference type="SAM" id="Phobius"/>
    </source>
</evidence>
<dbReference type="SUPFAM" id="SSF48726">
    <property type="entry name" value="Immunoglobulin"/>
    <property type="match status" value="1"/>
</dbReference>
<dbReference type="InterPro" id="IPR036179">
    <property type="entry name" value="Ig-like_dom_sf"/>
</dbReference>
<proteinExistence type="predicted"/>